<dbReference type="Proteomes" id="UP000051063">
    <property type="component" value="Unassembled WGS sequence"/>
</dbReference>
<dbReference type="Gene3D" id="3.40.640.10">
    <property type="entry name" value="Type I PLP-dependent aspartate aminotransferase-like (Major domain)"/>
    <property type="match status" value="1"/>
</dbReference>
<accession>A0ABR5N1Y2</accession>
<organism evidence="5 6">
    <name type="scientific">Brevibacillus choshinensis</name>
    <dbReference type="NCBI Taxonomy" id="54911"/>
    <lineage>
        <taxon>Bacteria</taxon>
        <taxon>Bacillati</taxon>
        <taxon>Bacillota</taxon>
        <taxon>Bacilli</taxon>
        <taxon>Bacillales</taxon>
        <taxon>Paenibacillaceae</taxon>
        <taxon>Brevibacillus</taxon>
    </lineage>
</organism>
<evidence type="ECO:0000313" key="5">
    <source>
        <dbReference type="EMBL" id="KQL44502.1"/>
    </source>
</evidence>
<evidence type="ECO:0000256" key="3">
    <source>
        <dbReference type="ARBA" id="ARBA00022898"/>
    </source>
</evidence>
<evidence type="ECO:0000313" key="6">
    <source>
        <dbReference type="Proteomes" id="UP000051063"/>
    </source>
</evidence>
<dbReference type="InterPro" id="IPR015424">
    <property type="entry name" value="PyrdxlP-dep_Trfase"/>
</dbReference>
<dbReference type="InterPro" id="IPR001597">
    <property type="entry name" value="ArAA_b-elim_lyase/Thr_aldolase"/>
</dbReference>
<dbReference type="InterPro" id="IPR023603">
    <property type="entry name" value="Low_specificity_L-TA-like"/>
</dbReference>
<dbReference type="InterPro" id="IPR015421">
    <property type="entry name" value="PyrdxlP-dep_Trfase_major"/>
</dbReference>
<protein>
    <submittedName>
        <fullName evidence="5">Threonine aldolase</fullName>
    </submittedName>
</protein>
<keyword evidence="6" id="KW-1185">Reference proteome</keyword>
<dbReference type="NCBIfam" id="NF007825">
    <property type="entry name" value="PRK10534.1"/>
    <property type="match status" value="1"/>
</dbReference>
<dbReference type="PIRSF" id="PIRSF017617">
    <property type="entry name" value="Thr_aldolase"/>
    <property type="match status" value="1"/>
</dbReference>
<proteinExistence type="inferred from homology"/>
<feature type="domain" description="Aromatic amino acid beta-eliminating lyase/threonine aldolase" evidence="4">
    <location>
        <begin position="20"/>
        <end position="302"/>
    </location>
</feature>
<dbReference type="Pfam" id="PF01212">
    <property type="entry name" value="Beta_elim_lyase"/>
    <property type="match status" value="1"/>
</dbReference>
<dbReference type="Gene3D" id="3.90.1150.10">
    <property type="entry name" value="Aspartate Aminotransferase, domain 1"/>
    <property type="match status" value="1"/>
</dbReference>
<comment type="cofactor">
    <cofactor evidence="1">
        <name>pyridoxal 5'-phosphate</name>
        <dbReference type="ChEBI" id="CHEBI:597326"/>
    </cofactor>
</comment>
<sequence length="361" mass="39581">MLKVYRPVNAKGRRTMRKIDLRSDTVTKPTDAMIRAMAEAEVGDDVYREDPTVNRLEQIAAERLGKEAALFVTSGTQGNQVAVLTHCVNGDEVIAEAESHIFYYEGGAMSALAGVQTRTLAGVRGALRGEDVEKAIRSTTNIHFPRTKLICLENTHNRAGGAVVTPEQMKSVYDIGQKHGIPVHLDGARLFNAAASLGVDVRELSQYTTTIQICLSKGLSAPVGSILAGSKDFIEEARWWRKKLGGGLRQVGYLAAPGILALTEMTERLVEDHDRAKQLAEGFRKLSLEVEPVETNIVLVKTDSINQTAVDFLKLLAEQGVFAVDFDEYVIRFTTHRHISEDDIQHVLEVVEALITSVSAS</sequence>
<evidence type="ECO:0000259" key="4">
    <source>
        <dbReference type="Pfam" id="PF01212"/>
    </source>
</evidence>
<reference evidence="5 6" key="1">
    <citation type="submission" date="2015-09" db="EMBL/GenBank/DDBJ databases">
        <title>Genome sequencing project for genomic taxonomy and phylogenomics of Bacillus-like bacteria.</title>
        <authorList>
            <person name="Liu B."/>
            <person name="Wang J."/>
            <person name="Zhu Y."/>
            <person name="Liu G."/>
            <person name="Chen Q."/>
            <person name="Chen Z."/>
            <person name="Lan J."/>
            <person name="Che J."/>
            <person name="Ge C."/>
            <person name="Shi H."/>
            <person name="Pan Z."/>
            <person name="Liu X."/>
        </authorList>
    </citation>
    <scope>NUCLEOTIDE SEQUENCE [LARGE SCALE GENOMIC DNA]</scope>
    <source>
        <strain evidence="5 6">DSM 8552</strain>
    </source>
</reference>
<comment type="caution">
    <text evidence="5">The sequence shown here is derived from an EMBL/GenBank/DDBJ whole genome shotgun (WGS) entry which is preliminary data.</text>
</comment>
<gene>
    <name evidence="5" type="ORF">AN963_24205</name>
</gene>
<dbReference type="NCBIfam" id="NF041359">
    <property type="entry name" value="GntG_guanitoxin"/>
    <property type="match status" value="1"/>
</dbReference>
<comment type="similarity">
    <text evidence="2">Belongs to the threonine aldolase family.</text>
</comment>
<dbReference type="PANTHER" id="PTHR48097:SF9">
    <property type="entry name" value="L-THREONINE ALDOLASE"/>
    <property type="match status" value="1"/>
</dbReference>
<dbReference type="PANTHER" id="PTHR48097">
    <property type="entry name" value="L-THREONINE ALDOLASE-RELATED"/>
    <property type="match status" value="1"/>
</dbReference>
<dbReference type="InterPro" id="IPR015422">
    <property type="entry name" value="PyrdxlP-dep_Trfase_small"/>
</dbReference>
<name>A0ABR5N1Y2_BRECH</name>
<dbReference type="EMBL" id="LJJB01000013">
    <property type="protein sequence ID" value="KQL44502.1"/>
    <property type="molecule type" value="Genomic_DNA"/>
</dbReference>
<dbReference type="CDD" id="cd06502">
    <property type="entry name" value="TA_like"/>
    <property type="match status" value="1"/>
</dbReference>
<evidence type="ECO:0000256" key="1">
    <source>
        <dbReference type="ARBA" id="ARBA00001933"/>
    </source>
</evidence>
<keyword evidence="3" id="KW-0663">Pyridoxal phosphate</keyword>
<dbReference type="SUPFAM" id="SSF53383">
    <property type="entry name" value="PLP-dependent transferases"/>
    <property type="match status" value="1"/>
</dbReference>
<evidence type="ECO:0000256" key="2">
    <source>
        <dbReference type="ARBA" id="ARBA00006966"/>
    </source>
</evidence>